<evidence type="ECO:0000259" key="2">
    <source>
        <dbReference type="PROSITE" id="PS51352"/>
    </source>
</evidence>
<dbReference type="OrthoDB" id="9794348at2"/>
<reference evidence="4" key="1">
    <citation type="submission" date="2016-01" db="EMBL/GenBank/DDBJ databases">
        <authorList>
            <person name="Mitreva M."/>
            <person name="Pepin K.H."/>
            <person name="Mihindukulasuriya K.A."/>
            <person name="Fulton R."/>
            <person name="Fronick C."/>
            <person name="O'Laughlin M."/>
            <person name="Miner T."/>
            <person name="Herter B."/>
            <person name="Rosa B.A."/>
            <person name="Cordes M."/>
            <person name="Tomlinson C."/>
            <person name="Wollam A."/>
            <person name="Palsikar V.B."/>
            <person name="Mardis E.R."/>
            <person name="Wilson R.K."/>
        </authorList>
    </citation>
    <scope>NUCLEOTIDE SEQUENCE [LARGE SCALE GENOMIC DNA]</scope>
    <source>
        <strain evidence="4">KA00683</strain>
    </source>
</reference>
<dbReference type="PROSITE" id="PS00194">
    <property type="entry name" value="THIOREDOXIN_1"/>
    <property type="match status" value="1"/>
</dbReference>
<proteinExistence type="predicted"/>
<gene>
    <name evidence="3" type="ORF">HMPREF3185_02188</name>
</gene>
<comment type="caution">
    <text evidence="3">The sequence shown here is derived from an EMBL/GenBank/DDBJ whole genome shotgun (WGS) entry which is preliminary data.</text>
</comment>
<dbReference type="Proteomes" id="UP000070224">
    <property type="component" value="Unassembled WGS sequence"/>
</dbReference>
<dbReference type="RefSeq" id="WP_060936179.1">
    <property type="nucleotide sequence ID" value="NZ_KQ960466.1"/>
</dbReference>
<dbReference type="GO" id="GO:0016491">
    <property type="term" value="F:oxidoreductase activity"/>
    <property type="evidence" value="ECO:0007669"/>
    <property type="project" value="InterPro"/>
</dbReference>
<protein>
    <submittedName>
        <fullName evidence="3">Antioxidant, AhpC/TSA family</fullName>
    </submittedName>
</protein>
<dbReference type="EMBL" id="LSDK01000152">
    <property type="protein sequence ID" value="KXB72873.1"/>
    <property type="molecule type" value="Genomic_DNA"/>
</dbReference>
<dbReference type="PANTHER" id="PTHR42852">
    <property type="entry name" value="THIOL:DISULFIDE INTERCHANGE PROTEIN DSBE"/>
    <property type="match status" value="1"/>
</dbReference>
<evidence type="ECO:0000256" key="1">
    <source>
        <dbReference type="ARBA" id="ARBA00023284"/>
    </source>
</evidence>
<dbReference type="SUPFAM" id="SSF52833">
    <property type="entry name" value="Thioredoxin-like"/>
    <property type="match status" value="1"/>
</dbReference>
<evidence type="ECO:0000313" key="4">
    <source>
        <dbReference type="Proteomes" id="UP000070224"/>
    </source>
</evidence>
<dbReference type="InterPro" id="IPR017937">
    <property type="entry name" value="Thioredoxin_CS"/>
</dbReference>
<dbReference type="InterPro" id="IPR050553">
    <property type="entry name" value="Thioredoxin_ResA/DsbE_sf"/>
</dbReference>
<dbReference type="AlphaFoldDB" id="A0A134AYV2"/>
<dbReference type="Pfam" id="PF00578">
    <property type="entry name" value="AhpC-TSA"/>
    <property type="match status" value="1"/>
</dbReference>
<organism evidence="3 4">
    <name type="scientific">Porphyromonas somerae</name>
    <dbReference type="NCBI Taxonomy" id="322095"/>
    <lineage>
        <taxon>Bacteria</taxon>
        <taxon>Pseudomonadati</taxon>
        <taxon>Bacteroidota</taxon>
        <taxon>Bacteroidia</taxon>
        <taxon>Bacteroidales</taxon>
        <taxon>Porphyromonadaceae</taxon>
        <taxon>Porphyromonas</taxon>
    </lineage>
</organism>
<dbReference type="PROSITE" id="PS51352">
    <property type="entry name" value="THIOREDOXIN_2"/>
    <property type="match status" value="1"/>
</dbReference>
<sequence>MMTRLLLYSTLLLLTFIPQRLLAQQSEVIELKITGEATDLDKDQQMRLIRVSDGVVVDSVPLKARRFEKVLRLPTSEPYYELCTDAGSRVYLFPESGAVKISFEREVALGTPLNDKFAQLMDKKNELLQRREEKERTLSRDKSISQLEFAMLADSLLSDYDASLAAIYASQLKEHPDDAVGLFCLRAVLRTIDDDTQATKNLVSQVSKRLTQDEEVKEHLQRIQKNATPPGSDLDPSIYMLRGTDMKGQPAALRDYLGKGHYTLVHFWASWCPPCREEMAELRAYYITYGRQGLQIVGVGMNDDYTALCNEAERQAILWPQVFLDKYQRVDGVKYIPRLILFDPKGNCINTNVPREDAEDTLEKLARSMGGKL</sequence>
<evidence type="ECO:0000313" key="3">
    <source>
        <dbReference type="EMBL" id="KXB72873.1"/>
    </source>
</evidence>
<dbReference type="Gene3D" id="3.40.30.10">
    <property type="entry name" value="Glutaredoxin"/>
    <property type="match status" value="1"/>
</dbReference>
<name>A0A134AYV2_9PORP</name>
<dbReference type="InterPro" id="IPR000866">
    <property type="entry name" value="AhpC/TSA"/>
</dbReference>
<feature type="domain" description="Thioredoxin" evidence="2">
    <location>
        <begin position="229"/>
        <end position="371"/>
    </location>
</feature>
<keyword evidence="4" id="KW-1185">Reference proteome</keyword>
<dbReference type="STRING" id="322095.HMPREF3185_02188"/>
<dbReference type="InterPro" id="IPR013766">
    <property type="entry name" value="Thioredoxin_domain"/>
</dbReference>
<accession>A0A134AYV2</accession>
<dbReference type="PATRIC" id="fig|322095.3.peg.2166"/>
<keyword evidence="1" id="KW-0676">Redox-active center</keyword>
<dbReference type="PANTHER" id="PTHR42852:SF18">
    <property type="entry name" value="CHROMOSOME UNDETERMINED SCAFFOLD_47, WHOLE GENOME SHOTGUN SEQUENCE"/>
    <property type="match status" value="1"/>
</dbReference>
<dbReference type="CDD" id="cd02966">
    <property type="entry name" value="TlpA_like_family"/>
    <property type="match status" value="1"/>
</dbReference>
<dbReference type="InterPro" id="IPR036249">
    <property type="entry name" value="Thioredoxin-like_sf"/>
</dbReference>
<dbReference type="GO" id="GO:0016209">
    <property type="term" value="F:antioxidant activity"/>
    <property type="evidence" value="ECO:0007669"/>
    <property type="project" value="InterPro"/>
</dbReference>